<keyword evidence="2" id="KW-1185">Reference proteome</keyword>
<dbReference type="EMBL" id="CP081303">
    <property type="protein sequence ID" value="QZE12807.1"/>
    <property type="molecule type" value="Genomic_DNA"/>
</dbReference>
<sequence length="477" mass="52875">MITFSISIVLLVLGYFIYGRYMERVFEIDPDKKTPAIEKEDGVDFVPMHPAKIFLIQFLNIAGLGPIFGAIAGALWGSVAFLWIVFGCIFAGAVHDFLSGMMSVRHGGESLSEIVGIYLGNGIKVFMRIFSVVLLILVGVVFVKGPATILHDLTAMNVSYLIAIIFGYYLLATLVPVDKLIGKVYPLFGLCLLIMAVGIGWNLFTMDYHIPELTTDMFRNIHYQHKPIFPMLFITIACGAISGFHATQSPMMARCMTNEKLGRKIFYGTMITEGIVALIWAAAAMSFFGGIKELGEQMSLPNHNAAWVVKEVCNTMLGKVGGILAILGVVAAPITSGDTAFRSARLTVADACHYSQKSISKRLIITIPIFAIGFLLTQIDFAIIWRYFGWANQTLATITLWAATVYLLQRKRNYWTSLIPAIFMTNVIVTYIFVAQEGLGLPMTLSTIIGAITSLIFTILFFQYKKKIAKTDRHFDR</sequence>
<protein>
    <submittedName>
        <fullName evidence="1">Carbon starvation protein A</fullName>
    </submittedName>
</protein>
<dbReference type="Proteomes" id="UP000826212">
    <property type="component" value="Chromosome"/>
</dbReference>
<reference evidence="1" key="1">
    <citation type="submission" date="2021-08" db="EMBL/GenBank/DDBJ databases">
        <title>Novel anaerobic bacterium isolated from sea squirt in East Sea, Republic of Korea.</title>
        <authorList>
            <person name="Nguyen T.H."/>
            <person name="Li Z."/>
            <person name="Lee Y.-J."/>
            <person name="Ko J."/>
            <person name="Kim S.-G."/>
        </authorList>
    </citation>
    <scope>NUCLEOTIDE SEQUENCE</scope>
    <source>
        <strain evidence="1">KCTC 25031</strain>
    </source>
</reference>
<proteinExistence type="predicted"/>
<name>A0AC61NN46_9BACT</name>
<accession>A0AC61NN46</accession>
<gene>
    <name evidence="1" type="ORF">K4L44_09420</name>
</gene>
<evidence type="ECO:0000313" key="2">
    <source>
        <dbReference type="Proteomes" id="UP000826212"/>
    </source>
</evidence>
<organism evidence="1 2">
    <name type="scientific">Halosquirtibacter laminarini</name>
    <dbReference type="NCBI Taxonomy" id="3374600"/>
    <lineage>
        <taxon>Bacteria</taxon>
        <taxon>Pseudomonadati</taxon>
        <taxon>Bacteroidota</taxon>
        <taxon>Bacteroidia</taxon>
        <taxon>Marinilabiliales</taxon>
        <taxon>Prolixibacteraceae</taxon>
        <taxon>Halosquirtibacter</taxon>
    </lineage>
</organism>
<evidence type="ECO:0000313" key="1">
    <source>
        <dbReference type="EMBL" id="QZE12807.1"/>
    </source>
</evidence>